<comment type="cofactor">
    <cofactor evidence="11">
        <name>FMNH2</name>
        <dbReference type="ChEBI" id="CHEBI:57618"/>
    </cofactor>
    <text evidence="11">Reduced FMN (FMNH(2)).</text>
</comment>
<reference evidence="12" key="1">
    <citation type="journal article" date="2021" name="PeerJ">
        <title>Extensive microbial diversity within the chicken gut microbiome revealed by metagenomics and culture.</title>
        <authorList>
            <person name="Gilroy R."/>
            <person name="Ravi A."/>
            <person name="Getino M."/>
            <person name="Pursley I."/>
            <person name="Horton D.L."/>
            <person name="Alikhan N.F."/>
            <person name="Baker D."/>
            <person name="Gharbi K."/>
            <person name="Hall N."/>
            <person name="Watson M."/>
            <person name="Adriaenssens E.M."/>
            <person name="Foster-Nyarko E."/>
            <person name="Jarju S."/>
            <person name="Secka A."/>
            <person name="Antonio M."/>
            <person name="Oren A."/>
            <person name="Chaudhuri R.R."/>
            <person name="La Ragione R."/>
            <person name="Hildebrand F."/>
            <person name="Pallen M.J."/>
        </authorList>
    </citation>
    <scope>NUCLEOTIDE SEQUENCE</scope>
    <source>
        <strain evidence="12">12435</strain>
    </source>
</reference>
<feature type="binding site" evidence="11">
    <location>
        <position position="262"/>
    </location>
    <ligand>
        <name>FMN</name>
        <dbReference type="ChEBI" id="CHEBI:58210"/>
    </ligand>
</feature>
<dbReference type="EC" id="4.2.3.5" evidence="3 11"/>
<dbReference type="InterPro" id="IPR020541">
    <property type="entry name" value="Chorismate_synthase_CS"/>
</dbReference>
<dbReference type="PROSITE" id="PS00787">
    <property type="entry name" value="CHORISMATE_SYNTHASE_1"/>
    <property type="match status" value="1"/>
</dbReference>
<evidence type="ECO:0000313" key="12">
    <source>
        <dbReference type="EMBL" id="HIW02236.1"/>
    </source>
</evidence>
<dbReference type="SUPFAM" id="SSF103263">
    <property type="entry name" value="Chorismate synthase, AroC"/>
    <property type="match status" value="1"/>
</dbReference>
<evidence type="ECO:0000256" key="5">
    <source>
        <dbReference type="ARBA" id="ARBA00022630"/>
    </source>
</evidence>
<feature type="binding site" evidence="11">
    <location>
        <begin position="128"/>
        <end position="130"/>
    </location>
    <ligand>
        <name>FMN</name>
        <dbReference type="ChEBI" id="CHEBI:58210"/>
    </ligand>
</feature>
<dbReference type="PROSITE" id="PS00788">
    <property type="entry name" value="CHORISMATE_SYNTHASE_2"/>
    <property type="match status" value="1"/>
</dbReference>
<evidence type="ECO:0000256" key="4">
    <source>
        <dbReference type="ARBA" id="ARBA00022605"/>
    </source>
</evidence>
<dbReference type="GO" id="GO:0009073">
    <property type="term" value="P:aromatic amino acid family biosynthetic process"/>
    <property type="evidence" value="ECO:0007669"/>
    <property type="project" value="UniProtKB-KW"/>
</dbReference>
<evidence type="ECO:0000256" key="11">
    <source>
        <dbReference type="HAMAP-Rule" id="MF_00300"/>
    </source>
</evidence>
<comment type="pathway">
    <text evidence="1 11">Metabolic intermediate biosynthesis; chorismate biosynthesis; chorismate from D-erythrose 4-phosphate and phosphoenolpyruvate: step 7/7.</text>
</comment>
<dbReference type="Proteomes" id="UP000823990">
    <property type="component" value="Unassembled WGS sequence"/>
</dbReference>
<keyword evidence="7 11" id="KW-0274">FAD</keyword>
<dbReference type="Pfam" id="PF01264">
    <property type="entry name" value="Chorismate_synt"/>
    <property type="match status" value="1"/>
</dbReference>
<keyword evidence="8 11" id="KW-0521">NADP</keyword>
<evidence type="ECO:0000256" key="7">
    <source>
        <dbReference type="ARBA" id="ARBA00022827"/>
    </source>
</evidence>
<dbReference type="GO" id="GO:0008652">
    <property type="term" value="P:amino acid biosynthetic process"/>
    <property type="evidence" value="ECO:0007669"/>
    <property type="project" value="UniProtKB-KW"/>
</dbReference>
<dbReference type="PIRSF" id="PIRSF001456">
    <property type="entry name" value="Chorismate_synth"/>
    <property type="match status" value="1"/>
</dbReference>
<comment type="function">
    <text evidence="11">Catalyzes the anti-1,4-elimination of the C-3 phosphate and the C-6 proR hydrogen from 5-enolpyruvylshikimate-3-phosphate (EPSP) to yield chorismate, which is the branch point compound that serves as the starting substrate for the three terminal pathways of aromatic amino acid biosynthesis. This reaction introduces a second double bond into the aromatic ring system.</text>
</comment>
<evidence type="ECO:0000256" key="6">
    <source>
        <dbReference type="ARBA" id="ARBA00022643"/>
    </source>
</evidence>
<dbReference type="Gene3D" id="3.60.150.10">
    <property type="entry name" value="Chorismate synthase AroC"/>
    <property type="match status" value="2"/>
</dbReference>
<dbReference type="PROSITE" id="PS00789">
    <property type="entry name" value="CHORISMATE_SYNTHASE_3"/>
    <property type="match status" value="1"/>
</dbReference>
<evidence type="ECO:0000256" key="1">
    <source>
        <dbReference type="ARBA" id="ARBA00005044"/>
    </source>
</evidence>
<dbReference type="GO" id="GO:0010181">
    <property type="term" value="F:FMN binding"/>
    <property type="evidence" value="ECO:0007669"/>
    <property type="project" value="TreeGrafter"/>
</dbReference>
<keyword evidence="4 11" id="KW-0028">Amino-acid biosynthesis</keyword>
<dbReference type="PANTHER" id="PTHR21085">
    <property type="entry name" value="CHORISMATE SYNTHASE"/>
    <property type="match status" value="1"/>
</dbReference>
<dbReference type="HAMAP" id="MF_00300">
    <property type="entry name" value="Chorismate_synth"/>
    <property type="match status" value="1"/>
</dbReference>
<organism evidence="12 13">
    <name type="scientific">Candidatus Protoclostridium stercorigallinarum</name>
    <dbReference type="NCBI Taxonomy" id="2838741"/>
    <lineage>
        <taxon>Bacteria</taxon>
        <taxon>Bacillati</taxon>
        <taxon>Bacillota</taxon>
        <taxon>Clostridia</taxon>
        <taxon>Candidatus Protoclostridium</taxon>
    </lineage>
</organism>
<feature type="binding site" evidence="11">
    <location>
        <begin position="222"/>
        <end position="223"/>
    </location>
    <ligand>
        <name>FMN</name>
        <dbReference type="ChEBI" id="CHEBI:58210"/>
    </ligand>
</feature>
<dbReference type="InterPro" id="IPR000453">
    <property type="entry name" value="Chorismate_synth"/>
</dbReference>
<keyword evidence="6 11" id="KW-0288">FMN</keyword>
<name>A0A9D1PZT3_9FIRM</name>
<feature type="binding site" evidence="11">
    <location>
        <position position="303"/>
    </location>
    <ligand>
        <name>FMN</name>
        <dbReference type="ChEBI" id="CHEBI:58210"/>
    </ligand>
</feature>
<dbReference type="GO" id="GO:0009423">
    <property type="term" value="P:chorismate biosynthetic process"/>
    <property type="evidence" value="ECO:0007669"/>
    <property type="project" value="UniProtKB-UniRule"/>
</dbReference>
<dbReference type="AlphaFoldDB" id="A0A9D1PZT3"/>
<dbReference type="EMBL" id="DXHS01000048">
    <property type="protein sequence ID" value="HIW02236.1"/>
    <property type="molecule type" value="Genomic_DNA"/>
</dbReference>
<gene>
    <name evidence="11" type="primary">aroC</name>
    <name evidence="12" type="ORF">H9892_02725</name>
</gene>
<evidence type="ECO:0000256" key="9">
    <source>
        <dbReference type="ARBA" id="ARBA00023141"/>
    </source>
</evidence>
<comment type="similarity">
    <text evidence="2 11">Belongs to the chorismate synthase family.</text>
</comment>
<comment type="subunit">
    <text evidence="11">Homotetramer.</text>
</comment>
<proteinExistence type="inferred from homology"/>
<evidence type="ECO:0000313" key="13">
    <source>
        <dbReference type="Proteomes" id="UP000823990"/>
    </source>
</evidence>
<protein>
    <recommendedName>
        <fullName evidence="3 11">Chorismate synthase</fullName>
        <shortName evidence="11">CS</shortName>
        <ecNumber evidence="3 11">4.2.3.5</ecNumber>
    </recommendedName>
    <alternativeName>
        <fullName evidence="11">5-enolpyruvylshikimate-3-phosphate phospholyase</fullName>
    </alternativeName>
</protein>
<comment type="catalytic activity">
    <reaction evidence="11">
        <text>5-O-(1-carboxyvinyl)-3-phosphoshikimate = chorismate + phosphate</text>
        <dbReference type="Rhea" id="RHEA:21020"/>
        <dbReference type="ChEBI" id="CHEBI:29748"/>
        <dbReference type="ChEBI" id="CHEBI:43474"/>
        <dbReference type="ChEBI" id="CHEBI:57701"/>
        <dbReference type="EC" id="4.2.3.5"/>
    </reaction>
</comment>
<dbReference type="GO" id="GO:0004107">
    <property type="term" value="F:chorismate synthase activity"/>
    <property type="evidence" value="ECO:0007669"/>
    <property type="project" value="UniProtKB-UniRule"/>
</dbReference>
<dbReference type="PANTHER" id="PTHR21085:SF0">
    <property type="entry name" value="CHORISMATE SYNTHASE"/>
    <property type="match status" value="1"/>
</dbReference>
<feature type="binding site" evidence="11">
    <location>
        <position position="45"/>
    </location>
    <ligand>
        <name>NADP(+)</name>
        <dbReference type="ChEBI" id="CHEBI:58349"/>
    </ligand>
</feature>
<keyword evidence="9 11" id="KW-0057">Aromatic amino acid biosynthesis</keyword>
<sequence>MRLLTAGESHGIGLVGVLEGLPAGAKIDIEKVNADLARRQHGYGRGGRQKIETDRIEVISGLNGGRTLASPVAYFIRNRDYVNWTEVMSPTDGDIDKKKLTRVRPGHADLTGIKKYGFGDNARPVLERASARETAARVAGGSICRQVLEELGVTVEGKVLHVCGIDDTEAQHAAIDAAKAAGDTLGGEVEITVKGMPLGVGSYVQYDRRLDALYAFHLMGMNAVKSVGIGMGAKLAYMKGSEAHDEIFPDGRHTNRAGGIDAGMSNGEDIVLTASLKPIPTLMNALRTVDVSTGEQATADTERSDVCVVEAAVVVLESVVAIATLTALLDTFGGDTMEELRSRMDERRRK</sequence>
<keyword evidence="10 11" id="KW-0456">Lyase</keyword>
<dbReference type="InterPro" id="IPR035904">
    <property type="entry name" value="Chorismate_synth_AroC_sf"/>
</dbReference>
<evidence type="ECO:0000256" key="10">
    <source>
        <dbReference type="ARBA" id="ARBA00023239"/>
    </source>
</evidence>
<evidence type="ECO:0000256" key="8">
    <source>
        <dbReference type="ARBA" id="ARBA00022857"/>
    </source>
</evidence>
<evidence type="ECO:0000256" key="2">
    <source>
        <dbReference type="ARBA" id="ARBA00008014"/>
    </source>
</evidence>
<keyword evidence="5 11" id="KW-0285">Flavoprotein</keyword>
<feature type="binding site" evidence="11">
    <location>
        <position position="39"/>
    </location>
    <ligand>
        <name>NADP(+)</name>
        <dbReference type="ChEBI" id="CHEBI:58349"/>
    </ligand>
</feature>
<comment type="caution">
    <text evidence="12">The sequence shown here is derived from an EMBL/GenBank/DDBJ whole genome shotgun (WGS) entry which is preliminary data.</text>
</comment>
<evidence type="ECO:0000256" key="3">
    <source>
        <dbReference type="ARBA" id="ARBA00013036"/>
    </source>
</evidence>
<accession>A0A9D1PZT3</accession>
<dbReference type="CDD" id="cd07304">
    <property type="entry name" value="Chorismate_synthase"/>
    <property type="match status" value="1"/>
</dbReference>
<dbReference type="GO" id="GO:0005829">
    <property type="term" value="C:cytosol"/>
    <property type="evidence" value="ECO:0007669"/>
    <property type="project" value="TreeGrafter"/>
</dbReference>
<feature type="binding site" evidence="11">
    <location>
        <begin position="277"/>
        <end position="281"/>
    </location>
    <ligand>
        <name>FMN</name>
        <dbReference type="ChEBI" id="CHEBI:58210"/>
    </ligand>
</feature>
<reference evidence="12" key="2">
    <citation type="submission" date="2021-04" db="EMBL/GenBank/DDBJ databases">
        <authorList>
            <person name="Gilroy R."/>
        </authorList>
    </citation>
    <scope>NUCLEOTIDE SEQUENCE</scope>
    <source>
        <strain evidence="12">12435</strain>
    </source>
</reference>